<evidence type="ECO:0000313" key="2">
    <source>
        <dbReference type="EMBL" id="GAD56989.1"/>
    </source>
</evidence>
<reference evidence="2" key="1">
    <citation type="journal article" date="2013" name="Genome Announc.">
        <title>Draft Genome Sequence of Loktanella cinnabarina LL-001T, Isolated from Deep-Sea Floor Sediment.</title>
        <authorList>
            <person name="Nishi S."/>
            <person name="Tsubouchi T."/>
            <person name="Takaki Y."/>
            <person name="Koyanagi R."/>
            <person name="Satoh N."/>
            <person name="Maruyama T."/>
            <person name="Hatada Y."/>
        </authorList>
    </citation>
    <scope>NUCLEOTIDE SEQUENCE [LARGE SCALE GENOMIC DNA]</scope>
    <source>
        <strain evidence="2">LL-001</strain>
    </source>
</reference>
<keyword evidence="3" id="KW-1185">Reference proteome</keyword>
<feature type="compositionally biased region" description="Basic and acidic residues" evidence="1">
    <location>
        <begin position="61"/>
        <end position="71"/>
    </location>
</feature>
<name>U3AH30_9RHOB</name>
<comment type="caution">
    <text evidence="2">The sequence shown here is derived from an EMBL/GenBank/DDBJ whole genome shotgun (WGS) entry which is preliminary data.</text>
</comment>
<accession>U3AH30</accession>
<gene>
    <name evidence="2" type="ORF">MBELCI_3041</name>
</gene>
<evidence type="ECO:0000256" key="1">
    <source>
        <dbReference type="SAM" id="MobiDB-lite"/>
    </source>
</evidence>
<evidence type="ECO:0000313" key="3">
    <source>
        <dbReference type="Proteomes" id="UP000016566"/>
    </source>
</evidence>
<dbReference type="AlphaFoldDB" id="U3AH30"/>
<feature type="region of interest" description="Disordered" evidence="1">
    <location>
        <begin position="49"/>
        <end position="71"/>
    </location>
</feature>
<protein>
    <submittedName>
        <fullName evidence="2">Uncharacterized protein</fullName>
    </submittedName>
</protein>
<dbReference type="EMBL" id="BATB01000055">
    <property type="protein sequence ID" value="GAD56989.1"/>
    <property type="molecule type" value="Genomic_DNA"/>
</dbReference>
<dbReference type="Proteomes" id="UP000016566">
    <property type="component" value="Unassembled WGS sequence"/>
</dbReference>
<organism evidence="2 3">
    <name type="scientific">Limimaricola cinnabarinus LL-001</name>
    <dbReference type="NCBI Taxonomy" id="1337093"/>
    <lineage>
        <taxon>Bacteria</taxon>
        <taxon>Pseudomonadati</taxon>
        <taxon>Pseudomonadota</taxon>
        <taxon>Alphaproteobacteria</taxon>
        <taxon>Rhodobacterales</taxon>
        <taxon>Paracoccaceae</taxon>
        <taxon>Limimaricola</taxon>
    </lineage>
</organism>
<sequence length="71" mass="7921">MIASHIAVAQSREAERIVDIEQVQHVGSSCFIEDFARSAARPDRIDLKVQQNGRTGFGQGRDMRAHDLSQL</sequence>
<proteinExistence type="predicted"/>